<dbReference type="PROSITE" id="PS50850">
    <property type="entry name" value="MFS"/>
    <property type="match status" value="1"/>
</dbReference>
<organism evidence="28 29">
    <name type="scientific">Thermosediminibacter litoriperuensis</name>
    <dbReference type="NCBI Taxonomy" id="291989"/>
    <lineage>
        <taxon>Bacteria</taxon>
        <taxon>Bacillati</taxon>
        <taxon>Bacillota</taxon>
        <taxon>Clostridia</taxon>
        <taxon>Thermosediminibacterales</taxon>
        <taxon>Thermosediminibacteraceae</taxon>
        <taxon>Thermosediminibacter</taxon>
    </lineage>
</organism>
<accession>A0A5S5AWJ6</accession>
<comment type="catalytic activity">
    <reaction evidence="17">
        <text>L-lysyl-L-lysine(out) = L-lysyl-L-lysine(in)</text>
        <dbReference type="Rhea" id="RHEA:79403"/>
        <dbReference type="ChEBI" id="CHEBI:229956"/>
    </reaction>
</comment>
<dbReference type="EMBL" id="VNHO01000005">
    <property type="protein sequence ID" value="TYP57563.1"/>
    <property type="molecule type" value="Genomic_DNA"/>
</dbReference>
<comment type="subcellular location">
    <subcellularLocation>
        <location evidence="2">Cell membrane</location>
        <topology evidence="2">Multi-pass membrane protein</topology>
    </subcellularLocation>
    <subcellularLocation>
        <location evidence="1">Lysosome membrane</location>
        <topology evidence="1">Multi-pass membrane protein</topology>
    </subcellularLocation>
</comment>
<comment type="catalytic activity">
    <reaction evidence="20">
        <text>L-alanyl-L-lysine(out) = L-alanyl-L-lysine(in)</text>
        <dbReference type="Rhea" id="RHEA:79415"/>
        <dbReference type="ChEBI" id="CHEBI:192470"/>
    </reaction>
</comment>
<evidence type="ECO:0000256" key="5">
    <source>
        <dbReference type="ARBA" id="ARBA00022692"/>
    </source>
</evidence>
<comment type="catalytic activity">
    <reaction evidence="18">
        <text>L-arginyl-glycine(out) = L-arginyl-glycine(in)</text>
        <dbReference type="Rhea" id="RHEA:79391"/>
        <dbReference type="ChEBI" id="CHEBI:229955"/>
    </reaction>
</comment>
<sequence>MTSYRWVILTITCLAIFIGCYAQFQIPSLAYKLIPALNLTPSQYASILSAPMLPAIFFSIAAGAMADRFGVKKVVAVGFLFAIVGITFRFTAKNFWQMLILMAMAGCSSAFLNANISKLLGAWFPPEKIGSAMGVVLASATIAMTVGTATSAMFPSMKSAFITAGVMCAVIAALWILFMKDKPEGAPDLQAMPVINYLGVAARSRSIWLVGLAMMFIMGAMMAFSGFLPNALYAVRGIDPVKAGFLASLPHAASRSRSSLCRQRRWTHCHHAANWSFLHPNICHHPFGGYKF</sequence>
<evidence type="ECO:0000256" key="19">
    <source>
        <dbReference type="ARBA" id="ARBA00044912"/>
    </source>
</evidence>
<evidence type="ECO:0000256" key="2">
    <source>
        <dbReference type="ARBA" id="ARBA00004651"/>
    </source>
</evidence>
<evidence type="ECO:0000256" key="24">
    <source>
        <dbReference type="ARBA" id="ARBA00045709"/>
    </source>
</evidence>
<dbReference type="InterPro" id="IPR052187">
    <property type="entry name" value="MFSD1"/>
</dbReference>
<reference evidence="28 29" key="1">
    <citation type="submission" date="2019-07" db="EMBL/GenBank/DDBJ databases">
        <title>Genomic Encyclopedia of Type Strains, Phase I: the one thousand microbial genomes (KMG-I) project.</title>
        <authorList>
            <person name="Kyrpides N."/>
        </authorList>
    </citation>
    <scope>NUCLEOTIDE SEQUENCE [LARGE SCALE GENOMIC DNA]</scope>
    <source>
        <strain evidence="28 29">DSM 16647</strain>
    </source>
</reference>
<keyword evidence="5 26" id="KW-0812">Transmembrane</keyword>
<evidence type="ECO:0000256" key="7">
    <source>
        <dbReference type="ARBA" id="ARBA00023136"/>
    </source>
</evidence>
<comment type="catalytic activity">
    <reaction evidence="15">
        <text>L-aspartyl-L-lysine(out) = L-aspartyl-L-lysine(in)</text>
        <dbReference type="Rhea" id="RHEA:79411"/>
        <dbReference type="ChEBI" id="CHEBI:229953"/>
    </reaction>
</comment>
<gene>
    <name evidence="28" type="ORF">LZ11_00553</name>
</gene>
<evidence type="ECO:0000256" key="23">
    <source>
        <dbReference type="ARBA" id="ARBA00045018"/>
    </source>
</evidence>
<dbReference type="GO" id="GO:0005886">
    <property type="term" value="C:plasma membrane"/>
    <property type="evidence" value="ECO:0007669"/>
    <property type="project" value="UniProtKB-SubCell"/>
</dbReference>
<evidence type="ECO:0000256" key="6">
    <source>
        <dbReference type="ARBA" id="ARBA00022989"/>
    </source>
</evidence>
<evidence type="ECO:0000256" key="26">
    <source>
        <dbReference type="SAM" id="Phobius"/>
    </source>
</evidence>
<evidence type="ECO:0000256" key="14">
    <source>
        <dbReference type="ARBA" id="ARBA00044893"/>
    </source>
</evidence>
<comment type="catalytic activity">
    <reaction evidence="13">
        <text>L-lysyl-L-alpha-amino acid(out) = L-lysyl-L-alpha-amino acid(in)</text>
        <dbReference type="Rhea" id="RHEA:79387"/>
        <dbReference type="ChEBI" id="CHEBI:229965"/>
    </reaction>
</comment>
<evidence type="ECO:0000256" key="20">
    <source>
        <dbReference type="ARBA" id="ARBA00044919"/>
    </source>
</evidence>
<comment type="similarity">
    <text evidence="3">Belongs to the major facilitator superfamily.</text>
</comment>
<dbReference type="Proteomes" id="UP000322294">
    <property type="component" value="Unassembled WGS sequence"/>
</dbReference>
<comment type="catalytic activity">
    <reaction evidence="19">
        <text>L-histidyl-L-alpha-amino acid(out) = L-histidyl-L-alpha-amino acid(in)</text>
        <dbReference type="Rhea" id="RHEA:79379"/>
        <dbReference type="ChEBI" id="CHEBI:229964"/>
    </reaction>
</comment>
<feature type="transmembrane region" description="Helical" evidence="26">
    <location>
        <begin position="132"/>
        <end position="154"/>
    </location>
</feature>
<keyword evidence="6 26" id="KW-1133">Transmembrane helix</keyword>
<evidence type="ECO:0000256" key="15">
    <source>
        <dbReference type="ARBA" id="ARBA00044898"/>
    </source>
</evidence>
<dbReference type="SUPFAM" id="SSF103473">
    <property type="entry name" value="MFS general substrate transporter"/>
    <property type="match status" value="1"/>
</dbReference>
<evidence type="ECO:0000256" key="8">
    <source>
        <dbReference type="ARBA" id="ARBA00023228"/>
    </source>
</evidence>
<dbReference type="PROSITE" id="PS51257">
    <property type="entry name" value="PROKAR_LIPOPROTEIN"/>
    <property type="match status" value="1"/>
</dbReference>
<comment type="function">
    <text evidence="24">Lysosomal dipeptide uniporter that selectively exports lysine, arginine or histidine-containing dipeptides with a net positive charge from the lysosome lumen into the cytosol. Could play a role in a specific type of protein O-glycosylation indirectly regulating macrophages migration and tissue invasion. Also essential for liver homeostasis.</text>
</comment>
<dbReference type="PANTHER" id="PTHR23512">
    <property type="entry name" value="MAJOR FACILITATOR SUPERFAMILY DOMAIN-CONTAINING PROTEIN 1"/>
    <property type="match status" value="1"/>
</dbReference>
<comment type="catalytic activity">
    <reaction evidence="9">
        <text>L-lysyl-L-alanine(out) = L-lysyl-L-alanine(in)</text>
        <dbReference type="Rhea" id="RHEA:79399"/>
        <dbReference type="ChEBI" id="CHEBI:229954"/>
    </reaction>
</comment>
<comment type="subunit">
    <text evidence="25">Homodimer. Interacts with lysosomal protein GLMP (via lumenal domain); the interaction starts while both proteins are still in the endoplasmic reticulum and is required for stabilization of MFSD1 in lysosomes but has no direct effect on its targeting to lysosomes or transporter activity.</text>
</comment>
<comment type="catalytic activity">
    <reaction evidence="14">
        <text>L-alpha-aminoacyl-L-lysine(out) = L-alpha-aminoacyl-L-lysine(in)</text>
        <dbReference type="Rhea" id="RHEA:79383"/>
        <dbReference type="ChEBI" id="CHEBI:229966"/>
    </reaction>
</comment>
<evidence type="ECO:0000256" key="1">
    <source>
        <dbReference type="ARBA" id="ARBA00004155"/>
    </source>
</evidence>
<feature type="domain" description="Major facilitator superfamily (MFS) profile" evidence="27">
    <location>
        <begin position="8"/>
        <end position="292"/>
    </location>
</feature>
<evidence type="ECO:0000256" key="16">
    <source>
        <dbReference type="ARBA" id="ARBA00044899"/>
    </source>
</evidence>
<evidence type="ECO:0000256" key="10">
    <source>
        <dbReference type="ARBA" id="ARBA00044878"/>
    </source>
</evidence>
<protein>
    <recommendedName>
        <fullName evidence="22">Lysosomal dipeptide transporter MFSD1</fullName>
    </recommendedName>
    <alternativeName>
        <fullName evidence="23">Major facilitator superfamily domain-containing protein 1</fullName>
    </alternativeName>
</protein>
<comment type="catalytic activity">
    <reaction evidence="21">
        <text>L-lysyl-glycine(out) = L-lysyl-glycine(in)</text>
        <dbReference type="Rhea" id="RHEA:79407"/>
        <dbReference type="ChEBI" id="CHEBI:191202"/>
    </reaction>
</comment>
<comment type="catalytic activity">
    <reaction evidence="16">
        <text>L-arginyl-L-alpha-amino acid(out) = L-arginyl-L-alpha-amino acid(in)</text>
        <dbReference type="Rhea" id="RHEA:79371"/>
        <dbReference type="ChEBI" id="CHEBI:84315"/>
    </reaction>
</comment>
<evidence type="ECO:0000256" key="13">
    <source>
        <dbReference type="ARBA" id="ARBA00044891"/>
    </source>
</evidence>
<comment type="caution">
    <text evidence="28">The sequence shown here is derived from an EMBL/GenBank/DDBJ whole genome shotgun (WGS) entry which is preliminary data.</text>
</comment>
<feature type="transmembrane region" description="Helical" evidence="26">
    <location>
        <begin position="207"/>
        <end position="228"/>
    </location>
</feature>
<dbReference type="InterPro" id="IPR020846">
    <property type="entry name" value="MFS_dom"/>
</dbReference>
<dbReference type="Gene3D" id="1.20.1250.20">
    <property type="entry name" value="MFS general substrate transporter like domains"/>
    <property type="match status" value="1"/>
</dbReference>
<evidence type="ECO:0000256" key="11">
    <source>
        <dbReference type="ARBA" id="ARBA00044881"/>
    </source>
</evidence>
<comment type="catalytic activity">
    <reaction evidence="12">
        <text>L-alpha-aminoacyl-L-histidine(out) = L-alpha-aminoacyl-L-histidine(in)</text>
        <dbReference type="Rhea" id="RHEA:79375"/>
        <dbReference type="ChEBI" id="CHEBI:229967"/>
    </reaction>
</comment>
<feature type="transmembrane region" description="Helical" evidence="26">
    <location>
        <begin position="74"/>
        <end position="92"/>
    </location>
</feature>
<evidence type="ECO:0000259" key="27">
    <source>
        <dbReference type="PROSITE" id="PS50850"/>
    </source>
</evidence>
<dbReference type="PANTHER" id="PTHR23512:SF3">
    <property type="entry name" value="MAJOR FACILITATOR SUPERFAMILY DOMAIN-CONTAINING PROTEIN 1"/>
    <property type="match status" value="1"/>
</dbReference>
<evidence type="ECO:0000256" key="21">
    <source>
        <dbReference type="ARBA" id="ARBA00044924"/>
    </source>
</evidence>
<dbReference type="InterPro" id="IPR011701">
    <property type="entry name" value="MFS"/>
</dbReference>
<dbReference type="RefSeq" id="WP_222927161.1">
    <property type="nucleotide sequence ID" value="NZ_VNHO01000005.1"/>
</dbReference>
<evidence type="ECO:0000256" key="22">
    <source>
        <dbReference type="ARBA" id="ARBA00044985"/>
    </source>
</evidence>
<dbReference type="GO" id="GO:0005765">
    <property type="term" value="C:lysosomal membrane"/>
    <property type="evidence" value="ECO:0007669"/>
    <property type="project" value="UniProtKB-SubCell"/>
</dbReference>
<evidence type="ECO:0000256" key="18">
    <source>
        <dbReference type="ARBA" id="ARBA00044903"/>
    </source>
</evidence>
<evidence type="ECO:0000256" key="25">
    <source>
        <dbReference type="ARBA" id="ARBA00046376"/>
    </source>
</evidence>
<keyword evidence="7 26" id="KW-0472">Membrane</keyword>
<feature type="transmembrane region" description="Helical" evidence="26">
    <location>
        <begin position="160"/>
        <end position="178"/>
    </location>
</feature>
<comment type="catalytic activity">
    <reaction evidence="10">
        <text>L-histidyl-glycine(out) = L-histidyl-glycine(in)</text>
        <dbReference type="Rhea" id="RHEA:79395"/>
        <dbReference type="ChEBI" id="CHEBI:229957"/>
    </reaction>
</comment>
<keyword evidence="29" id="KW-1185">Reference proteome</keyword>
<keyword evidence="8" id="KW-0458">Lysosome</keyword>
<keyword evidence="4" id="KW-0813">Transport</keyword>
<evidence type="ECO:0000313" key="28">
    <source>
        <dbReference type="EMBL" id="TYP57563.1"/>
    </source>
</evidence>
<feature type="transmembrane region" description="Helical" evidence="26">
    <location>
        <begin position="98"/>
        <end position="120"/>
    </location>
</feature>
<dbReference type="InterPro" id="IPR036259">
    <property type="entry name" value="MFS_trans_sf"/>
</dbReference>
<evidence type="ECO:0000256" key="4">
    <source>
        <dbReference type="ARBA" id="ARBA00022448"/>
    </source>
</evidence>
<evidence type="ECO:0000256" key="9">
    <source>
        <dbReference type="ARBA" id="ARBA00044876"/>
    </source>
</evidence>
<evidence type="ECO:0000256" key="17">
    <source>
        <dbReference type="ARBA" id="ARBA00044900"/>
    </source>
</evidence>
<feature type="transmembrane region" description="Helical" evidence="26">
    <location>
        <begin position="46"/>
        <end position="67"/>
    </location>
</feature>
<dbReference type="GO" id="GO:0022857">
    <property type="term" value="F:transmembrane transporter activity"/>
    <property type="evidence" value="ECO:0007669"/>
    <property type="project" value="InterPro"/>
</dbReference>
<comment type="catalytic activity">
    <reaction evidence="11">
        <text>L-alpha-aminoacyl-L-arginine(out) = L-alpha-aminoacyl-L-arginine(in)</text>
        <dbReference type="Rhea" id="RHEA:79367"/>
        <dbReference type="ChEBI" id="CHEBI:229968"/>
    </reaction>
</comment>
<dbReference type="AlphaFoldDB" id="A0A5S5AWJ6"/>
<proteinExistence type="inferred from homology"/>
<evidence type="ECO:0000256" key="3">
    <source>
        <dbReference type="ARBA" id="ARBA00008335"/>
    </source>
</evidence>
<evidence type="ECO:0000256" key="12">
    <source>
        <dbReference type="ARBA" id="ARBA00044884"/>
    </source>
</evidence>
<evidence type="ECO:0000313" key="29">
    <source>
        <dbReference type="Proteomes" id="UP000322294"/>
    </source>
</evidence>
<name>A0A5S5AWJ6_9FIRM</name>
<dbReference type="Pfam" id="PF07690">
    <property type="entry name" value="MFS_1"/>
    <property type="match status" value="1"/>
</dbReference>